<evidence type="ECO:0000313" key="10">
    <source>
        <dbReference type="Proteomes" id="UP001500740"/>
    </source>
</evidence>
<proteinExistence type="inferred from homology"/>
<evidence type="ECO:0000256" key="7">
    <source>
        <dbReference type="SAM" id="Phobius"/>
    </source>
</evidence>
<dbReference type="Gene3D" id="3.40.710.10">
    <property type="entry name" value="DD-peptidase/beta-lactamase superfamily"/>
    <property type="match status" value="1"/>
</dbReference>
<dbReference type="InterPro" id="IPR005543">
    <property type="entry name" value="PASTA_dom"/>
</dbReference>
<dbReference type="Proteomes" id="UP001500740">
    <property type="component" value="Unassembled WGS sequence"/>
</dbReference>
<dbReference type="Pfam" id="PF03717">
    <property type="entry name" value="PBP_dimer"/>
    <property type="match status" value="1"/>
</dbReference>
<dbReference type="InterPro" id="IPR001460">
    <property type="entry name" value="PCN-bd_Tpept"/>
</dbReference>
<comment type="subcellular location">
    <subcellularLocation>
        <location evidence="1">Membrane</location>
    </subcellularLocation>
</comment>
<evidence type="ECO:0000259" key="8">
    <source>
        <dbReference type="PROSITE" id="PS51178"/>
    </source>
</evidence>
<evidence type="ECO:0000256" key="3">
    <source>
        <dbReference type="ARBA" id="ARBA00007171"/>
    </source>
</evidence>
<keyword evidence="5 7" id="KW-0472">Membrane</keyword>
<comment type="pathway">
    <text evidence="2">Cell wall biogenesis; peptidoglycan biosynthesis.</text>
</comment>
<dbReference type="NCBIfam" id="TIGR02214">
    <property type="entry name" value="spoVD_pbp"/>
    <property type="match status" value="1"/>
</dbReference>
<dbReference type="PANTHER" id="PTHR30627:SF1">
    <property type="entry name" value="PEPTIDOGLYCAN D,D-TRANSPEPTIDASE FTSI"/>
    <property type="match status" value="1"/>
</dbReference>
<evidence type="ECO:0000313" key="9">
    <source>
        <dbReference type="EMBL" id="GAA0460579.1"/>
    </source>
</evidence>
<dbReference type="SUPFAM" id="SSF56519">
    <property type="entry name" value="Penicillin binding protein dimerisation domain"/>
    <property type="match status" value="1"/>
</dbReference>
<dbReference type="InterPro" id="IPR005311">
    <property type="entry name" value="PBP_dimer"/>
</dbReference>
<dbReference type="InterPro" id="IPR012338">
    <property type="entry name" value="Beta-lactam/transpept-like"/>
</dbReference>
<comment type="caution">
    <text evidence="9">The sequence shown here is derived from an EMBL/GenBank/DDBJ whole genome shotgun (WGS) entry which is preliminary data.</text>
</comment>
<protein>
    <recommendedName>
        <fullName evidence="4">serine-type D-Ala-D-Ala carboxypeptidase</fullName>
        <ecNumber evidence="4">3.4.16.4</ecNumber>
    </recommendedName>
</protein>
<dbReference type="RefSeq" id="WP_343782825.1">
    <property type="nucleotide sequence ID" value="NZ_BAAACZ010000011.1"/>
</dbReference>
<dbReference type="InterPro" id="IPR011927">
    <property type="entry name" value="SpoVD_pbp"/>
</dbReference>
<dbReference type="PANTHER" id="PTHR30627">
    <property type="entry name" value="PEPTIDOGLYCAN D,D-TRANSPEPTIDASE"/>
    <property type="match status" value="1"/>
</dbReference>
<reference evidence="9 10" key="1">
    <citation type="journal article" date="2019" name="Int. J. Syst. Evol. Microbiol.">
        <title>The Global Catalogue of Microorganisms (GCM) 10K type strain sequencing project: providing services to taxonomists for standard genome sequencing and annotation.</title>
        <authorList>
            <consortium name="The Broad Institute Genomics Platform"/>
            <consortium name="The Broad Institute Genome Sequencing Center for Infectious Disease"/>
            <person name="Wu L."/>
            <person name="Ma J."/>
        </authorList>
    </citation>
    <scope>NUCLEOTIDE SEQUENCE [LARGE SCALE GENOMIC DNA]</scope>
    <source>
        <strain evidence="9 10">JCM 14193</strain>
    </source>
</reference>
<keyword evidence="7" id="KW-0812">Transmembrane</keyword>
<gene>
    <name evidence="9" type="ORF">GCM10008935_14920</name>
</gene>
<keyword evidence="10" id="KW-1185">Reference proteome</keyword>
<dbReference type="InterPro" id="IPR050515">
    <property type="entry name" value="Beta-lactam/transpept"/>
</dbReference>
<keyword evidence="7" id="KW-1133">Transmembrane helix</keyword>
<sequence length="644" mass="70660">MRRVSIVTVRKRLAIVFLCIAVYFVIMFGKLAYVQLISSPEIVSKAEELWSRDIPFQPERGNILDRNGEVLVENEVAPSLLIVPRQIEDVDYAVDQLSQIIDIDQAKLRDHLTQNVSVEAIHPEGRKLNKDQVDAIRTLNLPGLYLAEDSKRFYPHDEKLAHVLGFTGIDNQGLMGLEASYDEVLNGEEGALSFFSDAKGHRLEDLSNRYTPPEDGEHLSLTIDADIQAIVERELDQAVAEYNPDGAMAIVMDPNNGEVLSMATRPSFHPNEYQSVSPEIYNRNLPVFSTYEPGSTFKIITLSAALEEALVDLEEDDYHDHGHIEVGGAHLRCWEKGGHGDQSYLEVVQNSCNPGFVNLGQKLGEEKLFSYIDQFGFGEKTGIDLEGESTGILFDEEQVGPVELATTSFGQGVSVTPIQQVTAVAAAINGGYLYEPYVVNGVVDPITGEMSQDREPNMKAQVISSETSNEVKNALEHVVAKGTGRGAYVQGYRVGGKTGTAQKVGPDGRYLENDHIVSFIGFAPADDPEVLVYIAVDNPKDVLQFGGVVASPIAGRIIGDSLRHLDVPMREDGLDKEFQWPDVPTVEVPELEGETVNDLQQYLTNITIEVEGEGDVVISQAPSSGTVVESGSTIRVFLGDEEIQ</sequence>
<comment type="catalytic activity">
    <reaction evidence="6">
        <text>Preferential cleavage: (Ac)2-L-Lys-D-Ala-|-D-Ala. Also transpeptidation of peptidyl-alanyl moieties that are N-acyl substituents of D-alanine.</text>
        <dbReference type="EC" id="3.4.16.4"/>
    </reaction>
</comment>
<organism evidence="9 10">
    <name type="scientific">Alkalibacillus silvisoli</name>
    <dbReference type="NCBI Taxonomy" id="392823"/>
    <lineage>
        <taxon>Bacteria</taxon>
        <taxon>Bacillati</taxon>
        <taxon>Bacillota</taxon>
        <taxon>Bacilli</taxon>
        <taxon>Bacillales</taxon>
        <taxon>Bacillaceae</taxon>
        <taxon>Alkalibacillus</taxon>
    </lineage>
</organism>
<dbReference type="Pfam" id="PF00905">
    <property type="entry name" value="Transpeptidase"/>
    <property type="match status" value="1"/>
</dbReference>
<feature type="domain" description="PASTA" evidence="8">
    <location>
        <begin position="582"/>
        <end position="640"/>
    </location>
</feature>
<evidence type="ECO:0000256" key="4">
    <source>
        <dbReference type="ARBA" id="ARBA00012448"/>
    </source>
</evidence>
<evidence type="ECO:0000256" key="6">
    <source>
        <dbReference type="ARBA" id="ARBA00034000"/>
    </source>
</evidence>
<name>A0ABN0ZVS2_9BACI</name>
<accession>A0ABN0ZVS2</accession>
<dbReference type="SUPFAM" id="SSF56601">
    <property type="entry name" value="beta-lactamase/transpeptidase-like"/>
    <property type="match status" value="1"/>
</dbReference>
<feature type="transmembrane region" description="Helical" evidence="7">
    <location>
        <begin position="12"/>
        <end position="33"/>
    </location>
</feature>
<dbReference type="PROSITE" id="PS51178">
    <property type="entry name" value="PASTA"/>
    <property type="match status" value="1"/>
</dbReference>
<dbReference type="SMART" id="SM00740">
    <property type="entry name" value="PASTA"/>
    <property type="match status" value="1"/>
</dbReference>
<evidence type="ECO:0000256" key="1">
    <source>
        <dbReference type="ARBA" id="ARBA00004370"/>
    </source>
</evidence>
<evidence type="ECO:0000256" key="2">
    <source>
        <dbReference type="ARBA" id="ARBA00004752"/>
    </source>
</evidence>
<dbReference type="EC" id="3.4.16.4" evidence="4"/>
<dbReference type="InterPro" id="IPR036138">
    <property type="entry name" value="PBP_dimer_sf"/>
</dbReference>
<dbReference type="EMBL" id="BAAACZ010000011">
    <property type="protein sequence ID" value="GAA0460579.1"/>
    <property type="molecule type" value="Genomic_DNA"/>
</dbReference>
<dbReference type="Pfam" id="PF03793">
    <property type="entry name" value="PASTA"/>
    <property type="match status" value="1"/>
</dbReference>
<dbReference type="Gene3D" id="3.30.450.330">
    <property type="match status" value="1"/>
</dbReference>
<evidence type="ECO:0000256" key="5">
    <source>
        <dbReference type="ARBA" id="ARBA00023136"/>
    </source>
</evidence>
<dbReference type="Gene3D" id="3.90.1310.10">
    <property type="entry name" value="Penicillin-binding protein 2a (Domain 2)"/>
    <property type="match status" value="1"/>
</dbReference>
<dbReference type="SUPFAM" id="SSF54184">
    <property type="entry name" value="Penicillin-binding protein 2x (pbp-2x), c-terminal domain"/>
    <property type="match status" value="1"/>
</dbReference>
<comment type="similarity">
    <text evidence="3">Belongs to the transpeptidase family.</text>
</comment>